<dbReference type="EMBL" id="JANRMS010001433">
    <property type="protein sequence ID" value="KAJ3528266.1"/>
    <property type="molecule type" value="Genomic_DNA"/>
</dbReference>
<reference evidence="1" key="1">
    <citation type="submission" date="2022-08" db="EMBL/GenBank/DDBJ databases">
        <title>Genome Sequence of Fusarium decemcellulare.</title>
        <authorList>
            <person name="Buettner E."/>
        </authorList>
    </citation>
    <scope>NUCLEOTIDE SEQUENCE</scope>
    <source>
        <strain evidence="1">Babe19</strain>
    </source>
</reference>
<protein>
    <submittedName>
        <fullName evidence="1">Uncharacterized protein</fullName>
    </submittedName>
</protein>
<accession>A0ACC1RYF7</accession>
<proteinExistence type="predicted"/>
<keyword evidence="2" id="KW-1185">Reference proteome</keyword>
<sequence length="743" mass="83794">MAPTVTYNGIQGAQSGNIFKDVKFWVAHRVPMRNHFVELIKQNGGFVVPLEKQADMLIADHMKEDKAPPGSYTWKFIEDSIQNGIIQIKDKYRIGPDPDLPRPVGANRAAKSTRTPFTLDDDARLAKWVLSHPSPQSGNAIYQEYEKINPRHTWQSWRDRFVKKIKTLTFDEMERLAASAPAEPDLSKDSTEQPITTQTTHVATEMRSQSAGQATERQTIQPSRSVAHPESVPQRPERSSQPPPQSPAIPPQENIKDSQVQAPSSDEPDDLEDAQARQTFYDDLEQYIVVSGAEIKRRLNINGKIIEMFDLAVAASECRVRQDSQMVDWFQVAENLGFENTSDDIATHLQVCYDDNLKEFVSVMEDFALEDEGEAMQADFEPGFSENQDSRDDQEAADDQIRSQLPQSYVRSSPPVGIAGIKRSAGQRPLSSSGPGAKRRRFRRDEEIPSTPDVQLGAKATTVEHVSPSARKSSQWREYVDESEASQYLPPLPPVESQDLGTGQSPGPNFEDQSPGATQQHHQMLDTPIPFALNKSREQGSRPALFNRHTSQSRSSNISRESSLREVAASEAVLTTRPKQINNTRRSLPTSFKSADSGRSRQTTATAPRRRHRSSLEKTNYNEIWDWKKRYMDMGYPEHIVVEALRRTTLSPGNLALKVMEDLKNGRGVSDCHQGIWTDNDDKMLKLVSAVNLDGVPSGSAKDRRRAQQLQDRLIRKHGAARVEIRKKYLDQVRMEEEQYSER</sequence>
<name>A0ACC1RYF7_9HYPO</name>
<dbReference type="Proteomes" id="UP001148629">
    <property type="component" value="Unassembled WGS sequence"/>
</dbReference>
<gene>
    <name evidence="1" type="ORF">NM208_g10281</name>
</gene>
<comment type="caution">
    <text evidence="1">The sequence shown here is derived from an EMBL/GenBank/DDBJ whole genome shotgun (WGS) entry which is preliminary data.</text>
</comment>
<organism evidence="1 2">
    <name type="scientific">Fusarium decemcellulare</name>
    <dbReference type="NCBI Taxonomy" id="57161"/>
    <lineage>
        <taxon>Eukaryota</taxon>
        <taxon>Fungi</taxon>
        <taxon>Dikarya</taxon>
        <taxon>Ascomycota</taxon>
        <taxon>Pezizomycotina</taxon>
        <taxon>Sordariomycetes</taxon>
        <taxon>Hypocreomycetidae</taxon>
        <taxon>Hypocreales</taxon>
        <taxon>Nectriaceae</taxon>
        <taxon>Fusarium</taxon>
        <taxon>Fusarium decemcellulare species complex</taxon>
    </lineage>
</organism>
<evidence type="ECO:0000313" key="2">
    <source>
        <dbReference type="Proteomes" id="UP001148629"/>
    </source>
</evidence>
<evidence type="ECO:0000313" key="1">
    <source>
        <dbReference type="EMBL" id="KAJ3528266.1"/>
    </source>
</evidence>